<dbReference type="Pfam" id="PF15980">
    <property type="entry name" value="ComGF"/>
    <property type="match status" value="1"/>
</dbReference>
<comment type="caution">
    <text evidence="3">The sequence shown here is derived from an EMBL/GenBank/DDBJ whole genome shotgun (WGS) entry which is preliminary data.</text>
</comment>
<evidence type="ECO:0000313" key="3">
    <source>
        <dbReference type="EMBL" id="PXW91655.1"/>
    </source>
</evidence>
<comment type="subcellular location">
    <subcellularLocation>
        <location evidence="1">Cell surface</location>
    </subcellularLocation>
</comment>
<dbReference type="Proteomes" id="UP000247922">
    <property type="component" value="Unassembled WGS sequence"/>
</dbReference>
<gene>
    <name evidence="3" type="ORF">DES38_10487</name>
</gene>
<dbReference type="Pfam" id="PF07963">
    <property type="entry name" value="N_methyl"/>
    <property type="match status" value="1"/>
</dbReference>
<name>A0A2V3WH88_9BACI</name>
<keyword evidence="2" id="KW-0178">Competence</keyword>
<evidence type="ECO:0000256" key="2">
    <source>
        <dbReference type="ARBA" id="ARBA00023287"/>
    </source>
</evidence>
<dbReference type="EMBL" id="QJJR01000004">
    <property type="protein sequence ID" value="PXW91655.1"/>
    <property type="molecule type" value="Genomic_DNA"/>
</dbReference>
<reference evidence="3 4" key="1">
    <citation type="submission" date="2018-05" db="EMBL/GenBank/DDBJ databases">
        <title>Genomic Encyclopedia of Type Strains, Phase IV (KMG-IV): sequencing the most valuable type-strain genomes for metagenomic binning, comparative biology and taxonomic classification.</title>
        <authorList>
            <person name="Goeker M."/>
        </authorList>
    </citation>
    <scope>NUCLEOTIDE SEQUENCE [LARGE SCALE GENOMIC DNA]</scope>
    <source>
        <strain evidence="3 4">DSM 22440</strain>
    </source>
</reference>
<sequence length="144" mass="16749">MSSTFIMRLNSKGFTLIEVLISLQILLIVLMFLPLLVQALQPETNYAHYDTDQFIRFLEREIQTGQIISVKNQQLLILNHQKQVVTIEKYQSVIRRQVNQTGHEVLLHHVDQFDLTFVNAQLNLTVIKKNGDRIATSIVPFYKQ</sequence>
<dbReference type="NCBIfam" id="TIGR02532">
    <property type="entry name" value="IV_pilin_GFxxxE"/>
    <property type="match status" value="1"/>
</dbReference>
<organism evidence="3 4">
    <name type="scientific">Streptohalobacillus salinus</name>
    <dbReference type="NCBI Taxonomy" id="621096"/>
    <lineage>
        <taxon>Bacteria</taxon>
        <taxon>Bacillati</taxon>
        <taxon>Bacillota</taxon>
        <taxon>Bacilli</taxon>
        <taxon>Bacillales</taxon>
        <taxon>Bacillaceae</taxon>
        <taxon>Streptohalobacillus</taxon>
    </lineage>
</organism>
<dbReference type="NCBIfam" id="NF041002">
    <property type="entry name" value="pilin_ComGF"/>
    <property type="match status" value="1"/>
</dbReference>
<dbReference type="InterPro" id="IPR016977">
    <property type="entry name" value="ComGF"/>
</dbReference>
<dbReference type="AlphaFoldDB" id="A0A2V3WH88"/>
<proteinExistence type="predicted"/>
<dbReference type="GO" id="GO:0009986">
    <property type="term" value="C:cell surface"/>
    <property type="evidence" value="ECO:0007669"/>
    <property type="project" value="UniProtKB-SubCell"/>
</dbReference>
<evidence type="ECO:0000313" key="4">
    <source>
        <dbReference type="Proteomes" id="UP000247922"/>
    </source>
</evidence>
<dbReference type="InterPro" id="IPR012902">
    <property type="entry name" value="N_methyl_site"/>
</dbReference>
<protein>
    <submittedName>
        <fullName evidence="3">Competence protein ComGF</fullName>
    </submittedName>
</protein>
<accession>A0A2V3WH88</accession>
<keyword evidence="4" id="KW-1185">Reference proteome</keyword>
<evidence type="ECO:0000256" key="1">
    <source>
        <dbReference type="ARBA" id="ARBA00004241"/>
    </source>
</evidence>
<dbReference type="GO" id="GO:0030420">
    <property type="term" value="P:establishment of competence for transformation"/>
    <property type="evidence" value="ECO:0007669"/>
    <property type="project" value="UniProtKB-KW"/>
</dbReference>